<gene>
    <name evidence="1" type="ORF">ABIE13_003398</name>
</gene>
<dbReference type="Proteomes" id="UP001549320">
    <property type="component" value="Unassembled WGS sequence"/>
</dbReference>
<accession>A0ABV2QB65</accession>
<sequence length="52" mass="5477">MIIILNSIGVGRIRYTTCCEKDAKVAVKFLLDASDAQSAGVMLSVCNACNGL</sequence>
<keyword evidence="2" id="KW-1185">Reference proteome</keyword>
<comment type="caution">
    <text evidence="1">The sequence shown here is derived from an EMBL/GenBank/DDBJ whole genome shotgun (WGS) entry which is preliminary data.</text>
</comment>
<reference evidence="1 2" key="1">
    <citation type="submission" date="2024-06" db="EMBL/GenBank/DDBJ databases">
        <title>Sorghum-associated microbial communities from plants grown in Nebraska, USA.</title>
        <authorList>
            <person name="Schachtman D."/>
        </authorList>
    </citation>
    <scope>NUCLEOTIDE SEQUENCE [LARGE SCALE GENOMIC DNA]</scope>
    <source>
        <strain evidence="1 2">2709</strain>
    </source>
</reference>
<protein>
    <submittedName>
        <fullName evidence="1">Uncharacterized protein</fullName>
    </submittedName>
</protein>
<evidence type="ECO:0000313" key="2">
    <source>
        <dbReference type="Proteomes" id="UP001549320"/>
    </source>
</evidence>
<name>A0ABV2QB65_9BURK</name>
<evidence type="ECO:0000313" key="1">
    <source>
        <dbReference type="EMBL" id="MET4578282.1"/>
    </source>
</evidence>
<dbReference type="EMBL" id="JBEPSH010000006">
    <property type="protein sequence ID" value="MET4578282.1"/>
    <property type="molecule type" value="Genomic_DNA"/>
</dbReference>
<proteinExistence type="predicted"/>
<organism evidence="1 2">
    <name type="scientific">Ottowia thiooxydans</name>
    <dbReference type="NCBI Taxonomy" id="219182"/>
    <lineage>
        <taxon>Bacteria</taxon>
        <taxon>Pseudomonadati</taxon>
        <taxon>Pseudomonadota</taxon>
        <taxon>Betaproteobacteria</taxon>
        <taxon>Burkholderiales</taxon>
        <taxon>Comamonadaceae</taxon>
        <taxon>Ottowia</taxon>
    </lineage>
</organism>